<dbReference type="PANTHER" id="PTHR13793:SF160">
    <property type="entry name" value="PHD FINGER PROTEIN RHINOCEROS"/>
    <property type="match status" value="1"/>
</dbReference>
<feature type="region of interest" description="Disordered" evidence="5">
    <location>
        <begin position="733"/>
        <end position="786"/>
    </location>
</feature>
<evidence type="ECO:0000313" key="10">
    <source>
        <dbReference type="WBParaSite" id="ASIM_0001697301-mRNA-1"/>
    </source>
</evidence>
<evidence type="ECO:0000313" key="9">
    <source>
        <dbReference type="Proteomes" id="UP000267096"/>
    </source>
</evidence>
<dbReference type="InterPro" id="IPR011011">
    <property type="entry name" value="Znf_FYVE_PHD"/>
</dbReference>
<evidence type="ECO:0000256" key="2">
    <source>
        <dbReference type="ARBA" id="ARBA00022771"/>
    </source>
</evidence>
<evidence type="ECO:0000259" key="7">
    <source>
        <dbReference type="PROSITE" id="PS51805"/>
    </source>
</evidence>
<dbReference type="Gene3D" id="3.30.40.10">
    <property type="entry name" value="Zinc/RING finger domain, C3HC4 (zinc finger)"/>
    <property type="match status" value="2"/>
</dbReference>
<proteinExistence type="predicted"/>
<dbReference type="WBParaSite" id="ASIM_0001697301-mRNA-1">
    <property type="protein sequence ID" value="ASIM_0001697301-mRNA-1"/>
    <property type="gene ID" value="ASIM_0001697301"/>
</dbReference>
<dbReference type="InterPro" id="IPR034732">
    <property type="entry name" value="EPHD"/>
</dbReference>
<gene>
    <name evidence="8" type="ORF">ASIM_LOCUS16380</name>
</gene>
<dbReference type="PANTHER" id="PTHR13793">
    <property type="entry name" value="PHD FINGER PROTEINS"/>
    <property type="match status" value="1"/>
</dbReference>
<evidence type="ECO:0000256" key="1">
    <source>
        <dbReference type="ARBA" id="ARBA00022723"/>
    </source>
</evidence>
<feature type="compositionally biased region" description="Low complexity" evidence="5">
    <location>
        <begin position="750"/>
        <end position="767"/>
    </location>
</feature>
<dbReference type="GO" id="GO:0006357">
    <property type="term" value="P:regulation of transcription by RNA polymerase II"/>
    <property type="evidence" value="ECO:0007669"/>
    <property type="project" value="TreeGrafter"/>
</dbReference>
<dbReference type="InterPro" id="IPR013083">
    <property type="entry name" value="Znf_RING/FYVE/PHD"/>
</dbReference>
<organism evidence="10">
    <name type="scientific">Anisakis simplex</name>
    <name type="common">Herring worm</name>
    <dbReference type="NCBI Taxonomy" id="6269"/>
    <lineage>
        <taxon>Eukaryota</taxon>
        <taxon>Metazoa</taxon>
        <taxon>Ecdysozoa</taxon>
        <taxon>Nematoda</taxon>
        <taxon>Chromadorea</taxon>
        <taxon>Rhabditida</taxon>
        <taxon>Spirurina</taxon>
        <taxon>Ascaridomorpha</taxon>
        <taxon>Ascaridoidea</taxon>
        <taxon>Anisakidae</taxon>
        <taxon>Anisakis</taxon>
        <taxon>Anisakis simplex complex</taxon>
    </lineage>
</organism>
<dbReference type="CDD" id="cd15492">
    <property type="entry name" value="PHD_BRPF_JADE_like"/>
    <property type="match status" value="1"/>
</dbReference>
<feature type="domain" description="PHD-type" evidence="7">
    <location>
        <begin position="371"/>
        <end position="487"/>
    </location>
</feature>
<evidence type="ECO:0000313" key="8">
    <source>
        <dbReference type="EMBL" id="VDK57615.1"/>
    </source>
</evidence>
<sequence length="863" mass="97957">MPNGRSAVQQEQVRRSGCVMGLRGSSCLMEERDKFNEKSKEHHDIRVEFYDKEDANNSTPTKSQHLLKGVHNERIKTNGIESSRKASNCNSSKKKCWSANKRNELAATSSSRKRSKTPANNVYSSDEDDATDECGSGKPRKFYMVTNGNRPSELFRTDLNHFKRDDDSSSDEDAPSMKITDRWKEGWTHVQVPIAEKWPEFIVNNEPSSSSSVEPRRIPFQSTNKRIAVHDARYVDDQFSRVTMRPLISYQCDRLDQIYLNNLNVRRNSMGLPPIELIVFAEIIDRFEVKTYKAIHHDLLAPLTCPTPMQAELDEDAYCDICRQTDYEDDDEIIFCDGCNLGVHQSCYGLDSVPKDEWLCNACTLLGYKAQPRCVLCPLLGGALKCMKGGETWAHVVCALWIPEVRFGDVDHREPINNVSDVPSERWTLKCSVCDTKQGACIQCSVKSCTTAFHVTCALRNEQEMRIEHDSTMDDGVRMVSLCGKHTQEMHGHDDHEATRRGASPRRAVKYAKPREELRRMEEMFFLYVSPEEISKDTGVDLEIVDDVYEYWKMKRIENGNKTLLEDVNEVDFLITSEQEFSYHGNSSVLSMRVQNETKMRQNLEKARNLCYMTTKREKHKRESIGYLMDAYKLVKSALDSTEVPLSSRTLDRYCEALSAFDSLTALDIPSLPHSQQSSPVIIASVDRQKFCSSKTETQHTSKSQKVDKMILTRQCVAPNAFKQIHTISSTCPERTLKRTASSHSEKRVSSPPSASSESQNFSSKFLSSHRKASEGESNESAKRSNTFLERNRCILPLSNMSPSSANDSKSSVLKLNANKIRERNGPDSPRRLPSQRVSAIKANISLDLSAQFPHLSVRSLFN</sequence>
<dbReference type="GO" id="GO:0008270">
    <property type="term" value="F:zinc ion binding"/>
    <property type="evidence" value="ECO:0007669"/>
    <property type="project" value="UniProtKB-KW"/>
</dbReference>
<protein>
    <submittedName>
        <fullName evidence="10">PHD-type domain-containing protein</fullName>
    </submittedName>
</protein>
<dbReference type="EMBL" id="UYRR01033039">
    <property type="protein sequence ID" value="VDK57615.1"/>
    <property type="molecule type" value="Genomic_DNA"/>
</dbReference>
<dbReference type="PROSITE" id="PS01359">
    <property type="entry name" value="ZF_PHD_1"/>
    <property type="match status" value="1"/>
</dbReference>
<dbReference type="PROSITE" id="PS51805">
    <property type="entry name" value="EPHD"/>
    <property type="match status" value="1"/>
</dbReference>
<dbReference type="SUPFAM" id="SSF57903">
    <property type="entry name" value="FYVE/PHD zinc finger"/>
    <property type="match status" value="1"/>
</dbReference>
<evidence type="ECO:0000259" key="6">
    <source>
        <dbReference type="PROSITE" id="PS50016"/>
    </source>
</evidence>
<reference evidence="10" key="1">
    <citation type="submission" date="2017-02" db="UniProtKB">
        <authorList>
            <consortium name="WormBaseParasite"/>
        </authorList>
    </citation>
    <scope>IDENTIFICATION</scope>
</reference>
<evidence type="ECO:0000256" key="3">
    <source>
        <dbReference type="ARBA" id="ARBA00022833"/>
    </source>
</evidence>
<dbReference type="Pfam" id="PF13831">
    <property type="entry name" value="PHD_2"/>
    <property type="match status" value="1"/>
</dbReference>
<keyword evidence="9" id="KW-1185">Reference proteome</keyword>
<dbReference type="SMART" id="SM00249">
    <property type="entry name" value="PHD"/>
    <property type="match status" value="2"/>
</dbReference>
<dbReference type="InterPro" id="IPR019787">
    <property type="entry name" value="Znf_PHD-finger"/>
</dbReference>
<reference evidence="8 9" key="2">
    <citation type="submission" date="2018-11" db="EMBL/GenBank/DDBJ databases">
        <authorList>
            <consortium name="Pathogen Informatics"/>
        </authorList>
    </citation>
    <scope>NUCLEOTIDE SEQUENCE [LARGE SCALE GENOMIC DNA]</scope>
</reference>
<feature type="compositionally biased region" description="Basic and acidic residues" evidence="5">
    <location>
        <begin position="488"/>
        <end position="500"/>
    </location>
</feature>
<dbReference type="Proteomes" id="UP000267096">
    <property type="component" value="Unassembled WGS sequence"/>
</dbReference>
<dbReference type="InterPro" id="IPR001965">
    <property type="entry name" value="Znf_PHD"/>
</dbReference>
<evidence type="ECO:0000256" key="4">
    <source>
        <dbReference type="PROSITE-ProRule" id="PRU00146"/>
    </source>
</evidence>
<name>A0A0M3K7N2_ANISI</name>
<feature type="compositionally biased region" description="Basic and acidic residues" evidence="5">
    <location>
        <begin position="772"/>
        <end position="783"/>
    </location>
</feature>
<feature type="region of interest" description="Disordered" evidence="5">
    <location>
        <begin position="49"/>
        <end position="146"/>
    </location>
</feature>
<dbReference type="PROSITE" id="PS50016">
    <property type="entry name" value="ZF_PHD_2"/>
    <property type="match status" value="1"/>
</dbReference>
<keyword evidence="1" id="KW-0479">Metal-binding</keyword>
<dbReference type="AlphaFoldDB" id="A0A0M3K7N2"/>
<dbReference type="OrthoDB" id="20839at2759"/>
<accession>A0A0M3K7N2</accession>
<dbReference type="Pfam" id="PF13832">
    <property type="entry name" value="zf-HC5HC2H_2"/>
    <property type="match status" value="1"/>
</dbReference>
<evidence type="ECO:0000256" key="5">
    <source>
        <dbReference type="SAM" id="MobiDB-lite"/>
    </source>
</evidence>
<feature type="region of interest" description="Disordered" evidence="5">
    <location>
        <begin position="488"/>
        <end position="507"/>
    </location>
</feature>
<keyword evidence="2 4" id="KW-0863">Zinc-finger</keyword>
<dbReference type="InterPro" id="IPR050701">
    <property type="entry name" value="Histone_Mod_Regulator"/>
</dbReference>
<dbReference type="InterPro" id="IPR019786">
    <property type="entry name" value="Zinc_finger_PHD-type_CS"/>
</dbReference>
<keyword evidence="3" id="KW-0862">Zinc</keyword>
<feature type="domain" description="PHD-type" evidence="6">
    <location>
        <begin position="316"/>
        <end position="366"/>
    </location>
</feature>
<dbReference type="FunFam" id="3.30.40.10:FF:000030">
    <property type="entry name" value="Protein Jade-1 isoform 1"/>
    <property type="match status" value="1"/>
</dbReference>
<feature type="compositionally biased region" description="Polar residues" evidence="5">
    <location>
        <begin position="733"/>
        <end position="743"/>
    </location>
</feature>